<proteinExistence type="predicted"/>
<sequence length="125" mass="14007">MPIKFDSLTSSKFPLQMLHLNHPFLIKSDHQPRIVFTTLVQLDRNQPRFPSQIDPGGIKLVLSNNMLSSEHQRLRISAIFGPQSSGFSISFSLQVPHQKGHLPFRKDGNVEPRFRFGAGSESGVG</sequence>
<evidence type="ECO:0000313" key="1">
    <source>
        <dbReference type="EMBL" id="MBA4618606.1"/>
    </source>
</evidence>
<reference evidence="1" key="2">
    <citation type="submission" date="2020-07" db="EMBL/GenBank/DDBJ databases">
        <authorList>
            <person name="Vera ALvarez R."/>
            <person name="Arias-Moreno D.M."/>
            <person name="Jimenez-Jacinto V."/>
            <person name="Jimenez-Bremont J.F."/>
            <person name="Swaminathan K."/>
            <person name="Moose S.P."/>
            <person name="Guerrero-Gonzalez M.L."/>
            <person name="Marino-Ramirez L."/>
            <person name="Landsman D."/>
            <person name="Rodriguez-Kessler M."/>
            <person name="Delgado-Sanchez P."/>
        </authorList>
    </citation>
    <scope>NUCLEOTIDE SEQUENCE</scope>
    <source>
        <tissue evidence="1">Cladode</tissue>
    </source>
</reference>
<protein>
    <submittedName>
        <fullName evidence="1">Uncharacterized protein</fullName>
    </submittedName>
</protein>
<dbReference type="EMBL" id="GISG01021357">
    <property type="protein sequence ID" value="MBA4618606.1"/>
    <property type="molecule type" value="Transcribed_RNA"/>
</dbReference>
<accession>A0A7C9CIX7</accession>
<name>A0A7C9CIX7_OPUST</name>
<reference evidence="1" key="1">
    <citation type="journal article" date="2013" name="J. Plant Res.">
        <title>Effect of fungi and light on seed germination of three Opuntia species from semiarid lands of central Mexico.</title>
        <authorList>
            <person name="Delgado-Sanchez P."/>
            <person name="Jimenez-Bremont J.F."/>
            <person name="Guerrero-Gonzalez Mde L."/>
            <person name="Flores J."/>
        </authorList>
    </citation>
    <scope>NUCLEOTIDE SEQUENCE</scope>
    <source>
        <tissue evidence="1">Cladode</tissue>
    </source>
</reference>
<dbReference type="AlphaFoldDB" id="A0A7C9CIX7"/>
<organism evidence="1">
    <name type="scientific">Opuntia streptacantha</name>
    <name type="common">Prickly pear cactus</name>
    <name type="synonym">Opuntia cardona</name>
    <dbReference type="NCBI Taxonomy" id="393608"/>
    <lineage>
        <taxon>Eukaryota</taxon>
        <taxon>Viridiplantae</taxon>
        <taxon>Streptophyta</taxon>
        <taxon>Embryophyta</taxon>
        <taxon>Tracheophyta</taxon>
        <taxon>Spermatophyta</taxon>
        <taxon>Magnoliopsida</taxon>
        <taxon>eudicotyledons</taxon>
        <taxon>Gunneridae</taxon>
        <taxon>Pentapetalae</taxon>
        <taxon>Caryophyllales</taxon>
        <taxon>Cactineae</taxon>
        <taxon>Cactaceae</taxon>
        <taxon>Opuntioideae</taxon>
        <taxon>Opuntia</taxon>
    </lineage>
</organism>